<keyword evidence="7 11" id="KW-1133">Transmembrane helix</keyword>
<comment type="subcellular location">
    <subcellularLocation>
        <location evidence="1">Cell membrane</location>
        <topology evidence="1">Multi-pass membrane protein</topology>
    </subcellularLocation>
</comment>
<feature type="domain" description="Major facilitator superfamily (MFS) profile" evidence="12">
    <location>
        <begin position="34"/>
        <end position="443"/>
    </location>
</feature>
<feature type="transmembrane region" description="Helical" evidence="11">
    <location>
        <begin position="297"/>
        <end position="315"/>
    </location>
</feature>
<evidence type="ECO:0000256" key="8">
    <source>
        <dbReference type="ARBA" id="ARBA00023136"/>
    </source>
</evidence>
<dbReference type="Proteomes" id="UP000050911">
    <property type="component" value="Unassembled WGS sequence"/>
</dbReference>
<dbReference type="SUPFAM" id="SSF103473">
    <property type="entry name" value="MFS general substrate transporter"/>
    <property type="match status" value="1"/>
</dbReference>
<evidence type="ECO:0000256" key="3">
    <source>
        <dbReference type="ARBA" id="ARBA00022448"/>
    </source>
</evidence>
<dbReference type="InterPro" id="IPR005829">
    <property type="entry name" value="Sugar_transporter_CS"/>
</dbReference>
<feature type="transmembrane region" description="Helical" evidence="11">
    <location>
        <begin position="131"/>
        <end position="150"/>
    </location>
</feature>
<feature type="transmembrane region" description="Helical" evidence="11">
    <location>
        <begin position="352"/>
        <end position="377"/>
    </location>
</feature>
<dbReference type="InterPro" id="IPR036259">
    <property type="entry name" value="MFS_trans_sf"/>
</dbReference>
<evidence type="ECO:0000256" key="7">
    <source>
        <dbReference type="ARBA" id="ARBA00022989"/>
    </source>
</evidence>
<feature type="transmembrane region" description="Helical" evidence="11">
    <location>
        <begin position="389"/>
        <end position="409"/>
    </location>
</feature>
<evidence type="ECO:0000256" key="11">
    <source>
        <dbReference type="SAM" id="Phobius"/>
    </source>
</evidence>
<dbReference type="InterPro" id="IPR011701">
    <property type="entry name" value="MFS"/>
</dbReference>
<feature type="transmembrane region" description="Helical" evidence="11">
    <location>
        <begin position="34"/>
        <end position="60"/>
    </location>
</feature>
<dbReference type="PROSITE" id="PS50850">
    <property type="entry name" value="MFS"/>
    <property type="match status" value="1"/>
</dbReference>
<keyword evidence="3" id="KW-0813">Transport</keyword>
<evidence type="ECO:0000256" key="10">
    <source>
        <dbReference type="ARBA" id="ARBA00039918"/>
    </source>
</evidence>
<evidence type="ECO:0000256" key="5">
    <source>
        <dbReference type="ARBA" id="ARBA00022692"/>
    </source>
</evidence>
<gene>
    <name evidence="13" type="ORF">FC96_GL001491</name>
</gene>
<keyword evidence="4" id="KW-1003">Cell membrane</keyword>
<evidence type="ECO:0000259" key="12">
    <source>
        <dbReference type="PROSITE" id="PS50850"/>
    </source>
</evidence>
<evidence type="ECO:0000313" key="13">
    <source>
        <dbReference type="EMBL" id="KRK48390.1"/>
    </source>
</evidence>
<feature type="transmembrane region" description="Helical" evidence="11">
    <location>
        <begin position="261"/>
        <end position="285"/>
    </location>
</feature>
<dbReference type="Gene3D" id="1.20.1250.20">
    <property type="entry name" value="MFS general substrate transporter like domains"/>
    <property type="match status" value="2"/>
</dbReference>
<organism evidence="13 14">
    <name type="scientific">Secundilactobacillus kimchicus JCM 15530</name>
    <dbReference type="NCBI Taxonomy" id="1302272"/>
    <lineage>
        <taxon>Bacteria</taxon>
        <taxon>Bacillati</taxon>
        <taxon>Bacillota</taxon>
        <taxon>Bacilli</taxon>
        <taxon>Lactobacillales</taxon>
        <taxon>Lactobacillaceae</taxon>
        <taxon>Secundilactobacillus</taxon>
    </lineage>
</organism>
<protein>
    <recommendedName>
        <fullName evidence="10">Putative proline/betaine transporter</fullName>
    </recommendedName>
</protein>
<name>A0A0R1HPH3_9LACO</name>
<dbReference type="GO" id="GO:0015293">
    <property type="term" value="F:symporter activity"/>
    <property type="evidence" value="ECO:0007669"/>
    <property type="project" value="UniProtKB-KW"/>
</dbReference>
<dbReference type="EMBL" id="AZCX01000003">
    <property type="protein sequence ID" value="KRK48390.1"/>
    <property type="molecule type" value="Genomic_DNA"/>
</dbReference>
<feature type="transmembrane region" description="Helical" evidence="11">
    <location>
        <begin position="421"/>
        <end position="439"/>
    </location>
</feature>
<feature type="transmembrane region" description="Helical" evidence="11">
    <location>
        <begin position="207"/>
        <end position="226"/>
    </location>
</feature>
<evidence type="ECO:0000256" key="2">
    <source>
        <dbReference type="ARBA" id="ARBA00008240"/>
    </source>
</evidence>
<evidence type="ECO:0000313" key="14">
    <source>
        <dbReference type="Proteomes" id="UP000050911"/>
    </source>
</evidence>
<dbReference type="GO" id="GO:0005886">
    <property type="term" value="C:plasma membrane"/>
    <property type="evidence" value="ECO:0007669"/>
    <property type="project" value="UniProtKB-SubCell"/>
</dbReference>
<reference evidence="13 14" key="1">
    <citation type="journal article" date="2015" name="Genome Announc.">
        <title>Expanding the biotechnology potential of lactobacilli through comparative genomics of 213 strains and associated genera.</title>
        <authorList>
            <person name="Sun Z."/>
            <person name="Harris H.M."/>
            <person name="McCann A."/>
            <person name="Guo C."/>
            <person name="Argimon S."/>
            <person name="Zhang W."/>
            <person name="Yang X."/>
            <person name="Jeffery I.B."/>
            <person name="Cooney J.C."/>
            <person name="Kagawa T.F."/>
            <person name="Liu W."/>
            <person name="Song Y."/>
            <person name="Salvetti E."/>
            <person name="Wrobel A."/>
            <person name="Rasinkangas P."/>
            <person name="Parkhill J."/>
            <person name="Rea M.C."/>
            <person name="O'Sullivan O."/>
            <person name="Ritari J."/>
            <person name="Douillard F.P."/>
            <person name="Paul Ross R."/>
            <person name="Yang R."/>
            <person name="Briner A.E."/>
            <person name="Felis G.E."/>
            <person name="de Vos W.M."/>
            <person name="Barrangou R."/>
            <person name="Klaenhammer T.R."/>
            <person name="Caufield P.W."/>
            <person name="Cui Y."/>
            <person name="Zhang H."/>
            <person name="O'Toole P.W."/>
        </authorList>
    </citation>
    <scope>NUCLEOTIDE SEQUENCE [LARGE SCALE GENOMIC DNA]</scope>
    <source>
        <strain evidence="13 14">JCM 15530</strain>
    </source>
</reference>
<feature type="transmembrane region" description="Helical" evidence="11">
    <location>
        <begin position="171"/>
        <end position="195"/>
    </location>
</feature>
<feature type="transmembrane region" description="Helical" evidence="11">
    <location>
        <begin position="327"/>
        <end position="346"/>
    </location>
</feature>
<comment type="function">
    <text evidence="9">May be a proton symporter involved in the uptake of osmolytes such as proline and glycine betaine.</text>
</comment>
<dbReference type="PROSITE" id="PS00216">
    <property type="entry name" value="SUGAR_TRANSPORT_1"/>
    <property type="match status" value="1"/>
</dbReference>
<sequence length="449" mass="48662">MIHMQDTDVSTASAMAPTLDANPKGLSRDPVKTVVFASMIGTAIEFYDFYAYGTAAAAYFPQVFFPEVTPTIATLLSLLTFGVAFVARPLGSLVFGHFGDKIGRKNTLIVSLLLMGCSTVLIGVLPGYATLGITSVVLLCLCRFVQGVGLGGEWSGAALVATENAPANRRALYGAFPELGAPLGFFLSNGLFFVLEMTLTPAQMISFGWRIPFIASSLLVFIGFWVRERMQETPMFRLAQKRQTVTKSPLKTVFKTSWRQLIQGTFIVSVTYTLFYTLATWSLTYATTTLGFSNKEYLLMLMAAIIVFAVMIVVASQFADVLGRRRVLISASCLLLLFAFAFPYLLQGHRNFVGAMTFLVVGFILMGTAFGPVGAVLPELFSTKVRYSGAGISYNVAAIVGAAFAPTIATWLSTHWGIQSVGVYLGIMAVACLISLLTVKETKEVDFTK</sequence>
<dbReference type="FunFam" id="1.20.1250.20:FF:000001">
    <property type="entry name" value="Dicarboxylate MFS transporter"/>
    <property type="match status" value="1"/>
</dbReference>
<comment type="similarity">
    <text evidence="2">Belongs to the major facilitator superfamily. Metabolite:H+ Symporter (MHS) family (TC 2.A.1.6) family.</text>
</comment>
<evidence type="ECO:0000256" key="9">
    <source>
        <dbReference type="ARBA" id="ARBA00037295"/>
    </source>
</evidence>
<keyword evidence="14" id="KW-1185">Reference proteome</keyword>
<evidence type="ECO:0000256" key="1">
    <source>
        <dbReference type="ARBA" id="ARBA00004651"/>
    </source>
</evidence>
<keyword evidence="5 11" id="KW-0812">Transmembrane</keyword>
<evidence type="ECO:0000256" key="6">
    <source>
        <dbReference type="ARBA" id="ARBA00022847"/>
    </source>
</evidence>
<dbReference type="CDD" id="cd17369">
    <property type="entry name" value="MFS_ShiA_like"/>
    <property type="match status" value="1"/>
</dbReference>
<dbReference type="InterPro" id="IPR020846">
    <property type="entry name" value="MFS_dom"/>
</dbReference>
<dbReference type="PANTHER" id="PTHR43045:SF2">
    <property type="entry name" value="INNER MEMBRANE METABOLITE TRANSPORT PROTEIN YHJE"/>
    <property type="match status" value="1"/>
</dbReference>
<accession>A0A0R1HPH3</accession>
<dbReference type="PANTHER" id="PTHR43045">
    <property type="entry name" value="SHIKIMATE TRANSPORTER"/>
    <property type="match status" value="1"/>
</dbReference>
<feature type="transmembrane region" description="Helical" evidence="11">
    <location>
        <begin position="72"/>
        <end position="95"/>
    </location>
</feature>
<dbReference type="PATRIC" id="fig|1302272.5.peg.1507"/>
<keyword evidence="8 11" id="KW-0472">Membrane</keyword>
<comment type="caution">
    <text evidence="13">The sequence shown here is derived from an EMBL/GenBank/DDBJ whole genome shotgun (WGS) entry which is preliminary data.</text>
</comment>
<keyword evidence="6" id="KW-0769">Symport</keyword>
<proteinExistence type="inferred from homology"/>
<dbReference type="AlphaFoldDB" id="A0A0R1HPH3"/>
<dbReference type="Pfam" id="PF07690">
    <property type="entry name" value="MFS_1"/>
    <property type="match status" value="1"/>
</dbReference>
<feature type="transmembrane region" description="Helical" evidence="11">
    <location>
        <begin position="107"/>
        <end position="125"/>
    </location>
</feature>
<evidence type="ECO:0000256" key="4">
    <source>
        <dbReference type="ARBA" id="ARBA00022475"/>
    </source>
</evidence>